<sequence length="441" mass="49212">MAWLLKNLLFFKMASSDVLLFLLYFGQGLPYGFQVKLLPLFLRKHKFSLSKVGLSRLLSLPWIFKFTVAPLIDKLWSLNSWITLGSLIMAVICFASAWVGEHNTLLVLFWMLWMNITSAVQDVAVDAYAICLLEPADLGKASTLQVVGYKVGTLFGGGILSWLSVYYTWKWLFTLWGSFYIVMLIISVININSETRSTYEIAKGVSLKNQEIKGNQLRSSMSVSNDNTSGKLSPLKIIRTTIRTVDFSWLMFYVATYKLGEQGVVSMLPLYLIDQRIPQEQVGVIFGIFGQLFSISGSTIGGWIVSLQYGHRSWVIKVLLWTSYARLVPLLSLWLLSLTQFTKSAIAIIECFIQLSGGIITTATFTLMMLSSQNSLPGAKATHCAVLATSEVLGKLLMISLSGILVDIIGYQYFFGLCFLLALSFLPVLKHGLVSPREKSS</sequence>
<dbReference type="Pfam" id="PF07690">
    <property type="entry name" value="MFS_1"/>
    <property type="match status" value="1"/>
</dbReference>
<dbReference type="EMBL" id="CALNXJ010000013">
    <property type="protein sequence ID" value="CAH3113275.1"/>
    <property type="molecule type" value="Genomic_DNA"/>
</dbReference>
<keyword evidence="3 6" id="KW-0812">Transmembrane</keyword>
<evidence type="ECO:0000256" key="5">
    <source>
        <dbReference type="ARBA" id="ARBA00023136"/>
    </source>
</evidence>
<proteinExistence type="predicted"/>
<keyword evidence="4 6" id="KW-1133">Transmembrane helix</keyword>
<evidence type="ECO:0000313" key="8">
    <source>
        <dbReference type="Proteomes" id="UP001159428"/>
    </source>
</evidence>
<comment type="subcellular location">
    <subcellularLocation>
        <location evidence="1">Membrane</location>
        <topology evidence="1">Multi-pass membrane protein</topology>
    </subcellularLocation>
</comment>
<dbReference type="InterPro" id="IPR011701">
    <property type="entry name" value="MFS"/>
</dbReference>
<dbReference type="GO" id="GO:0022857">
    <property type="term" value="F:transmembrane transporter activity"/>
    <property type="evidence" value="ECO:0007669"/>
    <property type="project" value="InterPro"/>
</dbReference>
<feature type="transmembrane region" description="Helical" evidence="6">
    <location>
        <begin position="345"/>
        <end position="370"/>
    </location>
</feature>
<keyword evidence="2" id="KW-0813">Transport</keyword>
<protein>
    <recommendedName>
        <fullName evidence="9">Major facilitator superfamily (MFS) profile domain-containing protein</fullName>
    </recommendedName>
</protein>
<evidence type="ECO:0000256" key="6">
    <source>
        <dbReference type="SAM" id="Phobius"/>
    </source>
</evidence>
<evidence type="ECO:0008006" key="9">
    <source>
        <dbReference type="Google" id="ProtNLM"/>
    </source>
</evidence>
<dbReference type="AlphaFoldDB" id="A0AAU9WDM5"/>
<evidence type="ECO:0000256" key="3">
    <source>
        <dbReference type="ARBA" id="ARBA00022692"/>
    </source>
</evidence>
<evidence type="ECO:0000313" key="7">
    <source>
        <dbReference type="EMBL" id="CAH3113275.1"/>
    </source>
</evidence>
<feature type="transmembrane region" description="Helical" evidence="6">
    <location>
        <begin position="20"/>
        <end position="42"/>
    </location>
</feature>
<feature type="transmembrane region" description="Helical" evidence="6">
    <location>
        <begin position="173"/>
        <end position="191"/>
    </location>
</feature>
<reference evidence="7 8" key="1">
    <citation type="submission" date="2022-05" db="EMBL/GenBank/DDBJ databases">
        <authorList>
            <consortium name="Genoscope - CEA"/>
            <person name="William W."/>
        </authorList>
    </citation>
    <scope>NUCLEOTIDE SEQUENCE [LARGE SCALE GENOMIC DNA]</scope>
</reference>
<feature type="transmembrane region" description="Helical" evidence="6">
    <location>
        <begin position="147"/>
        <end position="167"/>
    </location>
</feature>
<dbReference type="GO" id="GO:0016020">
    <property type="term" value="C:membrane"/>
    <property type="evidence" value="ECO:0007669"/>
    <property type="project" value="UniProtKB-SubCell"/>
</dbReference>
<evidence type="ECO:0000256" key="2">
    <source>
        <dbReference type="ARBA" id="ARBA00022448"/>
    </source>
</evidence>
<comment type="caution">
    <text evidence="7">The sequence shown here is derived from an EMBL/GenBank/DDBJ whole genome shotgun (WGS) entry which is preliminary data.</text>
</comment>
<dbReference type="Proteomes" id="UP001159428">
    <property type="component" value="Unassembled WGS sequence"/>
</dbReference>
<gene>
    <name evidence="7" type="ORF">PMEA_00004884</name>
</gene>
<feature type="transmembrane region" description="Helical" evidence="6">
    <location>
        <begin position="284"/>
        <end position="306"/>
    </location>
</feature>
<dbReference type="InterPro" id="IPR004752">
    <property type="entry name" value="AmpG_permease/AT-1"/>
</dbReference>
<keyword evidence="5 6" id="KW-0472">Membrane</keyword>
<organism evidence="7 8">
    <name type="scientific">Pocillopora meandrina</name>
    <dbReference type="NCBI Taxonomy" id="46732"/>
    <lineage>
        <taxon>Eukaryota</taxon>
        <taxon>Metazoa</taxon>
        <taxon>Cnidaria</taxon>
        <taxon>Anthozoa</taxon>
        <taxon>Hexacorallia</taxon>
        <taxon>Scleractinia</taxon>
        <taxon>Astrocoeniina</taxon>
        <taxon>Pocilloporidae</taxon>
        <taxon>Pocillopora</taxon>
    </lineage>
</organism>
<dbReference type="PANTHER" id="PTHR12778">
    <property type="entry name" value="SOLUTE CARRIER FAMILY 33 ACETYL-COA TRANSPORTER -RELATED"/>
    <property type="match status" value="1"/>
</dbReference>
<name>A0AAU9WDM5_9CNID</name>
<feature type="transmembrane region" description="Helical" evidence="6">
    <location>
        <begin position="411"/>
        <end position="429"/>
    </location>
</feature>
<dbReference type="PANTHER" id="PTHR12778:SF10">
    <property type="entry name" value="MAJOR FACILITATOR SUPERFAMILY DOMAIN-CONTAINING PROTEIN 3"/>
    <property type="match status" value="1"/>
</dbReference>
<dbReference type="Gene3D" id="1.20.1250.20">
    <property type="entry name" value="MFS general substrate transporter like domains"/>
    <property type="match status" value="2"/>
</dbReference>
<dbReference type="SUPFAM" id="SSF103473">
    <property type="entry name" value="MFS general substrate transporter"/>
    <property type="match status" value="1"/>
</dbReference>
<accession>A0AAU9WDM5</accession>
<keyword evidence="8" id="KW-1185">Reference proteome</keyword>
<feature type="transmembrane region" description="Helical" evidence="6">
    <location>
        <begin position="78"/>
        <end position="99"/>
    </location>
</feature>
<feature type="transmembrane region" description="Helical" evidence="6">
    <location>
        <begin position="318"/>
        <end position="339"/>
    </location>
</feature>
<evidence type="ECO:0000256" key="1">
    <source>
        <dbReference type="ARBA" id="ARBA00004141"/>
    </source>
</evidence>
<dbReference type="InterPro" id="IPR036259">
    <property type="entry name" value="MFS_trans_sf"/>
</dbReference>
<evidence type="ECO:0000256" key="4">
    <source>
        <dbReference type="ARBA" id="ARBA00022989"/>
    </source>
</evidence>